<reference evidence="5" key="1">
    <citation type="submission" date="2023-08" db="EMBL/GenBank/DDBJ databases">
        <authorList>
            <person name="Alioto T."/>
            <person name="Alioto T."/>
            <person name="Gomez Garrido J."/>
        </authorList>
    </citation>
    <scope>NUCLEOTIDE SEQUENCE</scope>
</reference>
<protein>
    <recommendedName>
        <fullName evidence="7">cAMP-regulated phosphoprotein 19</fullName>
    </recommendedName>
</protein>
<keyword evidence="3" id="KW-0650">Protein phosphatase inhibitor</keyword>
<comment type="similarity">
    <text evidence="1">Belongs to the endosulfine family.</text>
</comment>
<evidence type="ECO:0000313" key="6">
    <source>
        <dbReference type="Proteomes" id="UP001162480"/>
    </source>
</evidence>
<dbReference type="EMBL" id="OX597825">
    <property type="protein sequence ID" value="CAI9731422.1"/>
    <property type="molecule type" value="Genomic_DNA"/>
</dbReference>
<dbReference type="InterPro" id="IPR006760">
    <property type="entry name" value="Endosulphine"/>
</dbReference>
<name>A0AA36FBH0_OCTVU</name>
<feature type="compositionally biased region" description="Pro residues" evidence="4">
    <location>
        <begin position="127"/>
        <end position="138"/>
    </location>
</feature>
<gene>
    <name evidence="5" type="ORF">OCTVUL_1B022584</name>
</gene>
<dbReference type="Proteomes" id="UP001162480">
    <property type="component" value="Chromosome 12"/>
</dbReference>
<accession>A0AA36FBH0</accession>
<keyword evidence="2" id="KW-0131">Cell cycle</keyword>
<organism evidence="5 6">
    <name type="scientific">Octopus vulgaris</name>
    <name type="common">Common octopus</name>
    <dbReference type="NCBI Taxonomy" id="6645"/>
    <lineage>
        <taxon>Eukaryota</taxon>
        <taxon>Metazoa</taxon>
        <taxon>Spiralia</taxon>
        <taxon>Lophotrochozoa</taxon>
        <taxon>Mollusca</taxon>
        <taxon>Cephalopoda</taxon>
        <taxon>Coleoidea</taxon>
        <taxon>Octopodiformes</taxon>
        <taxon>Octopoda</taxon>
        <taxon>Incirrata</taxon>
        <taxon>Octopodidae</taxon>
        <taxon>Octopus</taxon>
    </lineage>
</organism>
<keyword evidence="2" id="KW-0132">Cell division</keyword>
<dbReference type="AlphaFoldDB" id="A0AA36FBH0"/>
<evidence type="ECO:0000256" key="4">
    <source>
        <dbReference type="SAM" id="MobiDB-lite"/>
    </source>
</evidence>
<dbReference type="GO" id="GO:0005737">
    <property type="term" value="C:cytoplasm"/>
    <property type="evidence" value="ECO:0007669"/>
    <property type="project" value="TreeGrafter"/>
</dbReference>
<evidence type="ECO:0000256" key="2">
    <source>
        <dbReference type="ARBA" id="ARBA00022776"/>
    </source>
</evidence>
<proteinExistence type="inferred from homology"/>
<feature type="region of interest" description="Disordered" evidence="4">
    <location>
        <begin position="1"/>
        <end position="57"/>
    </location>
</feature>
<dbReference type="PANTHER" id="PTHR10358:SF6">
    <property type="entry name" value="ENDOSULFINE, ISOFORM A"/>
    <property type="match status" value="1"/>
</dbReference>
<keyword evidence="6" id="KW-1185">Reference proteome</keyword>
<sequence length="162" mass="17323">MSSETGGTAVSSAAAGMSRVESSSTVREDNTNNTSSVDSTGPHADTQKQPQGKNVIEHQEEAKLKAKYPNLQIKGGGPALLQKRLQRGFQYFDSGDYNMAKAKQNNPSAPLPALEKRYFQDSFGEPIPKPPKPENLPPKKPHCQTSKLASDTAATASSPSPL</sequence>
<feature type="compositionally biased region" description="Low complexity" evidence="4">
    <location>
        <begin position="1"/>
        <end position="16"/>
    </location>
</feature>
<feature type="region of interest" description="Disordered" evidence="4">
    <location>
        <begin position="121"/>
        <end position="162"/>
    </location>
</feature>
<feature type="compositionally biased region" description="Polar residues" evidence="4">
    <location>
        <begin position="20"/>
        <end position="39"/>
    </location>
</feature>
<evidence type="ECO:0000256" key="3">
    <source>
        <dbReference type="ARBA" id="ARBA00023272"/>
    </source>
</evidence>
<evidence type="ECO:0000256" key="1">
    <source>
        <dbReference type="ARBA" id="ARBA00010520"/>
    </source>
</evidence>
<keyword evidence="2" id="KW-0498">Mitosis</keyword>
<dbReference type="GO" id="GO:0004864">
    <property type="term" value="F:protein phosphatase inhibitor activity"/>
    <property type="evidence" value="ECO:0007669"/>
    <property type="project" value="UniProtKB-KW"/>
</dbReference>
<evidence type="ECO:0000313" key="5">
    <source>
        <dbReference type="EMBL" id="CAI9731422.1"/>
    </source>
</evidence>
<evidence type="ECO:0008006" key="7">
    <source>
        <dbReference type="Google" id="ProtNLM"/>
    </source>
</evidence>
<feature type="compositionally biased region" description="Low complexity" evidence="4">
    <location>
        <begin position="149"/>
        <end position="162"/>
    </location>
</feature>
<dbReference type="PANTHER" id="PTHR10358">
    <property type="entry name" value="ENDOSULFINE"/>
    <property type="match status" value="1"/>
</dbReference>